<keyword evidence="4" id="KW-1185">Reference proteome</keyword>
<sequence length="434" mass="45894">MIKRFRPMPATAMAAVLGLAMMTTAAVPAAAREKPKKEAATKGPQLNPSKDFRPFAQKMDAAFKKKDAAALQAAITEGQGAATTNDDKYYLGFFTLQLGILNKDQALQEQGLNTALESGLVPAADAAIYNFFSGQFAYQKKDYAKAAQRLEAARAAGSTEAALPDVLLDSYAKSGQTDKAVAFAKENIATMLAAGQRPSEQMFVVPARALQEANRTEEMLDLLALRVQSYPTPQIWHQTLMIAIRGADKDRTLDTLRLMRATNSLLERGEYAEYATLASQAALPGEVVAVIREGKAKRVIPAADAELDELAKTQVERAGDEESTLAAYAKRPATLSNPKVAGVTGDALVGYGRAAEAIPLYQAALSAGGDKDLWTYRLAVAQAMTGDAAAAKASFGQVTGPRKTLAKFWLAKLNAEGAPAAAPAPAAAQPVTGG</sequence>
<proteinExistence type="predicted"/>
<organism evidence="3 4">
    <name type="scientific">Sphingopyxis flava</name>
    <dbReference type="NCBI Taxonomy" id="1507287"/>
    <lineage>
        <taxon>Bacteria</taxon>
        <taxon>Pseudomonadati</taxon>
        <taxon>Pseudomonadota</taxon>
        <taxon>Alphaproteobacteria</taxon>
        <taxon>Sphingomonadales</taxon>
        <taxon>Sphingomonadaceae</taxon>
        <taxon>Sphingopyxis</taxon>
    </lineage>
</organism>
<evidence type="ECO:0000256" key="2">
    <source>
        <dbReference type="SAM" id="SignalP"/>
    </source>
</evidence>
<protein>
    <recommendedName>
        <fullName evidence="5">Tetratricopeptide repeat-containing protein</fullName>
    </recommendedName>
</protein>
<dbReference type="SUPFAM" id="SSF48452">
    <property type="entry name" value="TPR-like"/>
    <property type="match status" value="1"/>
</dbReference>
<reference evidence="4" key="1">
    <citation type="submission" date="2017-02" db="EMBL/GenBank/DDBJ databases">
        <authorList>
            <person name="Varghese N."/>
            <person name="Submissions S."/>
        </authorList>
    </citation>
    <scope>NUCLEOTIDE SEQUENCE [LARGE SCALE GENOMIC DNA]</scope>
    <source>
        <strain evidence="4">R11H</strain>
    </source>
</reference>
<evidence type="ECO:0000313" key="3">
    <source>
        <dbReference type="EMBL" id="SKB45434.1"/>
    </source>
</evidence>
<name>A0A1T5BDS5_9SPHN</name>
<feature type="region of interest" description="Disordered" evidence="1">
    <location>
        <begin position="31"/>
        <end position="51"/>
    </location>
</feature>
<dbReference type="OrthoDB" id="7325958at2"/>
<evidence type="ECO:0008006" key="5">
    <source>
        <dbReference type="Google" id="ProtNLM"/>
    </source>
</evidence>
<dbReference type="AlphaFoldDB" id="A0A1T5BDS5"/>
<gene>
    <name evidence="3" type="ORF">SAMN06295937_1006120</name>
</gene>
<feature type="signal peptide" evidence="2">
    <location>
        <begin position="1"/>
        <end position="25"/>
    </location>
</feature>
<keyword evidence="2" id="KW-0732">Signal</keyword>
<accession>A0A1T5BDS5</accession>
<feature type="compositionally biased region" description="Basic and acidic residues" evidence="1">
    <location>
        <begin position="31"/>
        <end position="40"/>
    </location>
</feature>
<dbReference type="InterPro" id="IPR011990">
    <property type="entry name" value="TPR-like_helical_dom_sf"/>
</dbReference>
<dbReference type="RefSeq" id="WP_079638016.1">
    <property type="nucleotide sequence ID" value="NZ_FUYP01000006.1"/>
</dbReference>
<feature type="chain" id="PRO_5013318606" description="Tetratricopeptide repeat-containing protein" evidence="2">
    <location>
        <begin position="26"/>
        <end position="434"/>
    </location>
</feature>
<dbReference type="EMBL" id="FUYP01000006">
    <property type="protein sequence ID" value="SKB45434.1"/>
    <property type="molecule type" value="Genomic_DNA"/>
</dbReference>
<evidence type="ECO:0000313" key="4">
    <source>
        <dbReference type="Proteomes" id="UP000190044"/>
    </source>
</evidence>
<evidence type="ECO:0000256" key="1">
    <source>
        <dbReference type="SAM" id="MobiDB-lite"/>
    </source>
</evidence>
<dbReference type="Proteomes" id="UP000190044">
    <property type="component" value="Unassembled WGS sequence"/>
</dbReference>